<gene>
    <name evidence="5" type="ORF">BQ4739_LOCUS9237</name>
</gene>
<dbReference type="SUPFAM" id="SSF53901">
    <property type="entry name" value="Thiolase-like"/>
    <property type="match status" value="2"/>
</dbReference>
<evidence type="ECO:0000259" key="4">
    <source>
        <dbReference type="Pfam" id="PF08392"/>
    </source>
</evidence>
<keyword evidence="1" id="KW-0808">Transferase</keyword>
<evidence type="ECO:0000313" key="6">
    <source>
        <dbReference type="Proteomes" id="UP000256970"/>
    </source>
</evidence>
<sequence length="548" mass="59924">MAVLDSPGRMPDSPALARFKKVLEFAFKHAVPGIGLPAGAALAFKLQSMWATGELQQLLVLARETTLTFDLFTLVAVCALALAAALAWHALRKPSIYLVDYIAQRPDDSWKHSRLDSEAYAENSQVFTPEAVDFQRKVLWFGGLGNETYLPPWLGNYPQTTSMEKAKLEFDLVVVKACADLLEKTGIQPAQVGILVVNCSLFCPTPSLCAHIMNHFKMPKSTITYNLGGMGCSASPIAVDLARQMLELYPDTYALVVSTENITQNMYKGTQRSMLIPNVLFRVGGAAMLMTNKRSEARRSKYRLDSVVRTTLSGDDTSYNCVMEMEDSLGNRGVKLSKELMKIAGKALKDNITSLGPRVLPMSEMLVFGANMAARKLLGMKLAPYIPDFQVAAQHICIHTGGRGVIDAIQKELGLSNDFVEPSRAALYRYGNVSSSSVWYVLAFIEHYRGVTKGDKVLQLAFGSGFKCNSAVWVANKTFKEQCYAWEGFDLEAMYDDLSTLEVKLNALLERIGRKPMASPSPTPGAKRHAVVAAADALPAAGNAVAAH</sequence>
<keyword evidence="2" id="KW-0812">Transmembrane</keyword>
<protein>
    <recommendedName>
        <fullName evidence="1">3-ketoacyl-CoA synthase</fullName>
        <ecNumber evidence="1">2.3.1.-</ecNumber>
    </recommendedName>
</protein>
<keyword evidence="1" id="KW-0012">Acyltransferase</keyword>
<name>A0A383VWY4_TETOB</name>
<dbReference type="AlphaFoldDB" id="A0A383VWY4"/>
<dbReference type="EC" id="2.3.1.-" evidence="1"/>
<keyword evidence="6" id="KW-1185">Reference proteome</keyword>
<dbReference type="CDD" id="cd00831">
    <property type="entry name" value="CHS_like"/>
    <property type="match status" value="1"/>
</dbReference>
<accession>A0A383VWY4</accession>
<dbReference type="Pfam" id="PF08392">
    <property type="entry name" value="FAE1_CUT1_RppA"/>
    <property type="match status" value="1"/>
</dbReference>
<evidence type="ECO:0000313" key="5">
    <source>
        <dbReference type="EMBL" id="SZX68926.1"/>
    </source>
</evidence>
<dbReference type="EMBL" id="FNXT01000890">
    <property type="protein sequence ID" value="SZX68926.1"/>
    <property type="molecule type" value="Genomic_DNA"/>
</dbReference>
<dbReference type="GO" id="GO:0016747">
    <property type="term" value="F:acyltransferase activity, transferring groups other than amino-acyl groups"/>
    <property type="evidence" value="ECO:0007669"/>
    <property type="project" value="InterPro"/>
</dbReference>
<organism evidence="5 6">
    <name type="scientific">Tetradesmus obliquus</name>
    <name type="common">Green alga</name>
    <name type="synonym">Acutodesmus obliquus</name>
    <dbReference type="NCBI Taxonomy" id="3088"/>
    <lineage>
        <taxon>Eukaryota</taxon>
        <taxon>Viridiplantae</taxon>
        <taxon>Chlorophyta</taxon>
        <taxon>core chlorophytes</taxon>
        <taxon>Chlorophyceae</taxon>
        <taxon>CS clade</taxon>
        <taxon>Sphaeropleales</taxon>
        <taxon>Scenedesmaceae</taxon>
        <taxon>Tetradesmus</taxon>
    </lineage>
</organism>
<keyword evidence="2" id="KW-0472">Membrane</keyword>
<dbReference type="GO" id="GO:0016020">
    <property type="term" value="C:membrane"/>
    <property type="evidence" value="ECO:0007669"/>
    <property type="project" value="InterPro"/>
</dbReference>
<dbReference type="InterPro" id="IPR013601">
    <property type="entry name" value="FAE1_typ3_polyketide_synth"/>
</dbReference>
<feature type="domain" description="FAE" evidence="4">
    <location>
        <begin position="92"/>
        <end position="377"/>
    </location>
</feature>
<keyword evidence="2" id="KW-1133">Transmembrane helix</keyword>
<feature type="domain" description="Chalcone/stilbene synthase C-terminal" evidence="3">
    <location>
        <begin position="397"/>
        <end position="469"/>
    </location>
</feature>
<dbReference type="Proteomes" id="UP000256970">
    <property type="component" value="Unassembled WGS sequence"/>
</dbReference>
<reference evidence="5 6" key="1">
    <citation type="submission" date="2016-10" db="EMBL/GenBank/DDBJ databases">
        <authorList>
            <person name="Cai Z."/>
        </authorList>
    </citation>
    <scope>NUCLEOTIDE SEQUENCE [LARGE SCALE GENOMIC DNA]</scope>
</reference>
<dbReference type="InterPro" id="IPR012328">
    <property type="entry name" value="Chalcone/stilbene_synt_C"/>
</dbReference>
<dbReference type="Gene3D" id="3.40.47.10">
    <property type="match status" value="1"/>
</dbReference>
<proteinExistence type="inferred from homology"/>
<comment type="similarity">
    <text evidence="1">Belongs to the thiolase-like superfamily. Chalcone/stilbene synthases family.</text>
</comment>
<dbReference type="InterPro" id="IPR012392">
    <property type="entry name" value="3-ktacl-CoA_syn"/>
</dbReference>
<dbReference type="PANTHER" id="PTHR31561">
    <property type="entry name" value="3-KETOACYL-COA SYNTHASE"/>
    <property type="match status" value="1"/>
</dbReference>
<evidence type="ECO:0000259" key="3">
    <source>
        <dbReference type="Pfam" id="PF02797"/>
    </source>
</evidence>
<comment type="pathway">
    <text evidence="1">Lipid metabolism; fatty acid biosynthesis.</text>
</comment>
<dbReference type="InterPro" id="IPR016039">
    <property type="entry name" value="Thiolase-like"/>
</dbReference>
<evidence type="ECO:0000256" key="1">
    <source>
        <dbReference type="PIRNR" id="PIRNR036417"/>
    </source>
</evidence>
<dbReference type="STRING" id="3088.A0A383VWY4"/>
<dbReference type="PIRSF" id="PIRSF036417">
    <property type="entry name" value="3-ktacl-CoA_syn"/>
    <property type="match status" value="1"/>
</dbReference>
<dbReference type="Pfam" id="PF02797">
    <property type="entry name" value="Chal_sti_synt_C"/>
    <property type="match status" value="1"/>
</dbReference>
<feature type="transmembrane region" description="Helical" evidence="2">
    <location>
        <begin position="71"/>
        <end position="91"/>
    </location>
</feature>
<dbReference type="UniPathway" id="UPA00094"/>
<evidence type="ECO:0000256" key="2">
    <source>
        <dbReference type="SAM" id="Phobius"/>
    </source>
</evidence>
<dbReference type="GO" id="GO:0006633">
    <property type="term" value="P:fatty acid biosynthetic process"/>
    <property type="evidence" value="ECO:0007669"/>
    <property type="project" value="UniProtKB-UniPathway"/>
</dbReference>